<keyword evidence="6 8" id="KW-0460">Magnesium</keyword>
<comment type="similarity">
    <text evidence="2 8">Belongs to the ComB family.</text>
</comment>
<evidence type="ECO:0000256" key="1">
    <source>
        <dbReference type="ARBA" id="ARBA00001946"/>
    </source>
</evidence>
<dbReference type="PANTHER" id="PTHR37311:SF1">
    <property type="entry name" value="2-PHOSPHOSULFOLACTATE PHOSPHATASE-RELATED"/>
    <property type="match status" value="1"/>
</dbReference>
<dbReference type="EC" id="3.1.3.71" evidence="3 8"/>
<dbReference type="GO" id="GO:0050545">
    <property type="term" value="F:sulfopyruvate decarboxylase activity"/>
    <property type="evidence" value="ECO:0007669"/>
    <property type="project" value="TreeGrafter"/>
</dbReference>
<protein>
    <recommendedName>
        <fullName evidence="4 8">Probable 2-phosphosulfolactate phosphatase</fullName>
        <ecNumber evidence="3 8">3.1.3.71</ecNumber>
    </recommendedName>
</protein>
<keyword evidence="10" id="KW-1185">Reference proteome</keyword>
<organism evidence="9 10">
    <name type="scientific">Chthonomonas calidirosea (strain DSM 23976 / ICMP 18418 / T49)</name>
    <dbReference type="NCBI Taxonomy" id="1303518"/>
    <lineage>
        <taxon>Bacteria</taxon>
        <taxon>Bacillati</taxon>
        <taxon>Armatimonadota</taxon>
        <taxon>Chthonomonadia</taxon>
        <taxon>Chthonomonadales</taxon>
        <taxon>Chthonomonadaceae</taxon>
        <taxon>Chthonomonas</taxon>
    </lineage>
</organism>
<evidence type="ECO:0000256" key="6">
    <source>
        <dbReference type="ARBA" id="ARBA00022842"/>
    </source>
</evidence>
<evidence type="ECO:0000313" key="10">
    <source>
        <dbReference type="Proteomes" id="UP000014227"/>
    </source>
</evidence>
<reference evidence="10" key="1">
    <citation type="submission" date="2013-03" db="EMBL/GenBank/DDBJ databases">
        <title>Genome sequence of Chthonomonas calidirosea, the first sequenced genome from the Armatimonadetes phylum (formally candidate division OP10).</title>
        <authorList>
            <person name="Lee K.C.Y."/>
            <person name="Morgan X.C."/>
            <person name="Dunfield P.F."/>
            <person name="Tamas I."/>
            <person name="Houghton K.M."/>
            <person name="Vyssotski M."/>
            <person name="Ryan J.L.J."/>
            <person name="Lagutin K."/>
            <person name="McDonald I.R."/>
            <person name="Stott M.B."/>
        </authorList>
    </citation>
    <scope>NUCLEOTIDE SEQUENCE [LARGE SCALE GENOMIC DNA]</scope>
    <source>
        <strain evidence="10">DSM 23976 / ICMP 18418 / T49</strain>
    </source>
</reference>
<dbReference type="Proteomes" id="UP000014227">
    <property type="component" value="Chromosome I"/>
</dbReference>
<comment type="catalytic activity">
    <reaction evidence="7 8">
        <text>(2R)-O-phospho-3-sulfolactate + H2O = (2R)-3-sulfolactate + phosphate</text>
        <dbReference type="Rhea" id="RHEA:23416"/>
        <dbReference type="ChEBI" id="CHEBI:15377"/>
        <dbReference type="ChEBI" id="CHEBI:15597"/>
        <dbReference type="ChEBI" id="CHEBI:43474"/>
        <dbReference type="ChEBI" id="CHEBI:58738"/>
        <dbReference type="EC" id="3.1.3.71"/>
    </reaction>
</comment>
<accession>S0F031</accession>
<dbReference type="RefSeq" id="WP_016483921.1">
    <property type="nucleotide sequence ID" value="NC_021487.1"/>
</dbReference>
<dbReference type="InterPro" id="IPR036702">
    <property type="entry name" value="ComB-like_sf"/>
</dbReference>
<proteinExistence type="inferred from homology"/>
<dbReference type="OrthoDB" id="4913at2"/>
<dbReference type="InterPro" id="IPR005238">
    <property type="entry name" value="ComB-like"/>
</dbReference>
<dbReference type="GO" id="GO:0000287">
    <property type="term" value="F:magnesium ion binding"/>
    <property type="evidence" value="ECO:0007669"/>
    <property type="project" value="UniProtKB-UniRule"/>
</dbReference>
<dbReference type="eggNOG" id="COG2045">
    <property type="taxonomic scope" value="Bacteria"/>
</dbReference>
<evidence type="ECO:0000256" key="2">
    <source>
        <dbReference type="ARBA" id="ARBA00009997"/>
    </source>
</evidence>
<evidence type="ECO:0000256" key="7">
    <source>
        <dbReference type="ARBA" id="ARBA00033711"/>
    </source>
</evidence>
<dbReference type="EMBL" id="HF951689">
    <property type="protein sequence ID" value="CCW36412.1"/>
    <property type="molecule type" value="Genomic_DNA"/>
</dbReference>
<evidence type="ECO:0000256" key="8">
    <source>
        <dbReference type="HAMAP-Rule" id="MF_00490"/>
    </source>
</evidence>
<dbReference type="HAMAP" id="MF_00490">
    <property type="entry name" value="ComB"/>
    <property type="match status" value="1"/>
</dbReference>
<dbReference type="InParanoid" id="S0F031"/>
<evidence type="ECO:0000313" key="9">
    <source>
        <dbReference type="EMBL" id="CCW36412.1"/>
    </source>
</evidence>
<keyword evidence="5 8" id="KW-0378">Hydrolase</keyword>
<dbReference type="KEGG" id="ccz:CCALI_02619"/>
<gene>
    <name evidence="8" type="primary">comB</name>
    <name evidence="9" type="ORF">CCALI_02619</name>
</gene>
<dbReference type="STRING" id="454171.CP488_01472"/>
<evidence type="ECO:0000256" key="4">
    <source>
        <dbReference type="ARBA" id="ARBA00021948"/>
    </source>
</evidence>
<name>S0F031_CHTCT</name>
<dbReference type="Pfam" id="PF04029">
    <property type="entry name" value="2-ph_phosp"/>
    <property type="match status" value="1"/>
</dbReference>
<dbReference type="PATRIC" id="fig|1303518.3.peg.2722"/>
<evidence type="ECO:0000256" key="3">
    <source>
        <dbReference type="ARBA" id="ARBA00012953"/>
    </source>
</evidence>
<dbReference type="HOGENOM" id="CLU_070028_0_0_0"/>
<dbReference type="Gene3D" id="3.90.1560.10">
    <property type="entry name" value="ComB-like"/>
    <property type="match status" value="1"/>
</dbReference>
<dbReference type="GO" id="GO:0050532">
    <property type="term" value="F:2-phosphosulfolactate phosphatase activity"/>
    <property type="evidence" value="ECO:0007669"/>
    <property type="project" value="UniProtKB-UniRule"/>
</dbReference>
<dbReference type="PANTHER" id="PTHR37311">
    <property type="entry name" value="2-PHOSPHOSULFOLACTATE PHOSPHATASE-RELATED"/>
    <property type="match status" value="1"/>
</dbReference>
<evidence type="ECO:0000256" key="5">
    <source>
        <dbReference type="ARBA" id="ARBA00022801"/>
    </source>
</evidence>
<sequence>MHVMEIRVALLPVLAGDVQDAVCIVIDALRATSAIAVLFARNCPRVYVAAGHEAAIRFARENRLLLCGETGGRKPEGFDFGNSPVEFLTQDFQGRPVVLSTTNGTYALSQVRQARHVFAGAPLNRTAVAQAAWTAAQQAEADIVIVCSGTDGDFTLEDATSAGLFVEALIAQATPWELPLLDDAAVACKRLWQQDPQLLRSWLEGRHAQHLAEIGFGEDVAYCAQLDRLSVVPELVRDSSAELPTAPIFLVPA</sequence>
<comment type="cofactor">
    <cofactor evidence="1 8">
        <name>Mg(2+)</name>
        <dbReference type="ChEBI" id="CHEBI:18420"/>
    </cofactor>
</comment>
<dbReference type="SUPFAM" id="SSF142823">
    <property type="entry name" value="ComB-like"/>
    <property type="match status" value="1"/>
</dbReference>
<dbReference type="AlphaFoldDB" id="S0F031"/>